<dbReference type="Proteomes" id="UP001153332">
    <property type="component" value="Unassembled WGS sequence"/>
</dbReference>
<name>A0ACC2JLK2_9PEZI</name>
<accession>A0ACC2JLK2</accession>
<reference evidence="1" key="1">
    <citation type="submission" date="2022-12" db="EMBL/GenBank/DDBJ databases">
        <title>Genome Sequence of Lasiodiplodia mahajangana.</title>
        <authorList>
            <person name="Buettner E."/>
        </authorList>
    </citation>
    <scope>NUCLEOTIDE SEQUENCE</scope>
    <source>
        <strain evidence="1">VT137</strain>
    </source>
</reference>
<proteinExistence type="predicted"/>
<dbReference type="EMBL" id="JAPUUL010001140">
    <property type="protein sequence ID" value="KAJ8128237.1"/>
    <property type="molecule type" value="Genomic_DNA"/>
</dbReference>
<evidence type="ECO:0000313" key="2">
    <source>
        <dbReference type="Proteomes" id="UP001153332"/>
    </source>
</evidence>
<comment type="caution">
    <text evidence="1">The sequence shown here is derived from an EMBL/GenBank/DDBJ whole genome shotgun (WGS) entry which is preliminary data.</text>
</comment>
<sequence>MPPSYPPRYIEQGQDSSIPLDNEKGIHRRAESHSPVNSDLIWGSDSSDTQRDPESSQWKPSTPTKHEIETTLQTTISDDRSRGSKFESSHNALIALHRYRADPSTHEQNRTLLRPKTHLLSPLGDGGEGPQREKLEAARAEYISLMERRVRLRERIEHAVSTRQEIESPRFYLNDQPTSLRDALRVIKDSLDIQDESLFTIETLREHAWNIKAIKPRVQLIYRVKKDKVMKTYLDPPQWLAGANSSKEAFVGNLPLLNIPSYLSKHPEILGVVCRDYDYSLLDIQDSDDGSPDANGRPKHSSEAMEFLSNDFVAAIDAFCTEFKFGTTDAASTKKSLLSVPYLPIFHTRGDSLNRFLETLNGTQQQHFQAFLAYVFTEHAADYKLVDAMTSKGTISQRFIKYLFKPGDVVVQGNHRTSRGYTCTTWLGTMKQNKLGDDACTYNLKVWHWEFKDVVLRRESNPPDCQERLPGQGHRRYGHSSTSVLSYYEDDDQGFEDYNHGRYMVDMKMYYELHKGKQEYLYLQRRDRLGIDALKQDDPPDDQFVYLTPPTLKAFNLNNKKWIDLEADKIRPVVWNKQAFHHLVIKEKTKRLIQALISNQIEAANSTDLITSKGNGLVMLLHGGPGTGKTLTAESVAEVVEKPLYPVTCGDIGTEPEAVEKYLESVFHIGKTWDCVVLLDEADVFLEQRSLEDLRRNALVSVFLRVLEYYDGILILTSNRVGTFDEAFKSRIQLALHYKNLSEHQRTRIWGNFISRLEGINEEGIDFADLKDNVETLAKHRLNGREIRNVITTARQYSRWERQQPQGRHVQLNYSMMKEVIETAGEFDQYIEKLNGGHTYDELAEDDRLRLGGDA</sequence>
<gene>
    <name evidence="1" type="ORF">O1611_g5397</name>
</gene>
<organism evidence="1 2">
    <name type="scientific">Lasiodiplodia mahajangana</name>
    <dbReference type="NCBI Taxonomy" id="1108764"/>
    <lineage>
        <taxon>Eukaryota</taxon>
        <taxon>Fungi</taxon>
        <taxon>Dikarya</taxon>
        <taxon>Ascomycota</taxon>
        <taxon>Pezizomycotina</taxon>
        <taxon>Dothideomycetes</taxon>
        <taxon>Dothideomycetes incertae sedis</taxon>
        <taxon>Botryosphaeriales</taxon>
        <taxon>Botryosphaeriaceae</taxon>
        <taxon>Lasiodiplodia</taxon>
    </lineage>
</organism>
<evidence type="ECO:0000313" key="1">
    <source>
        <dbReference type="EMBL" id="KAJ8128237.1"/>
    </source>
</evidence>
<protein>
    <submittedName>
        <fullName evidence="1">Uncharacterized protein</fullName>
    </submittedName>
</protein>
<keyword evidence="2" id="KW-1185">Reference proteome</keyword>